<dbReference type="SUPFAM" id="SSF50249">
    <property type="entry name" value="Nucleic acid-binding proteins"/>
    <property type="match status" value="1"/>
</dbReference>
<dbReference type="Pfam" id="PF21473">
    <property type="entry name" value="OB_Ssb-like"/>
    <property type="match status" value="1"/>
</dbReference>
<dbReference type="PANTHER" id="PTHR13356">
    <property type="entry name" value="OB FOLD NUCLEIC ACID BINDING PROTEIN-RELATED"/>
    <property type="match status" value="1"/>
</dbReference>
<dbReference type="InterPro" id="IPR048970">
    <property type="entry name" value="OB_Ssb-like"/>
</dbReference>
<sequence length="151" mass="17156">MADRNLTTKIIELKYGMKNLTLQVIVLELGPIRRTVNTNEVRTCVVGDYTGIINFSIWNEYCHLVKTMDIIRIRGGIVNAHKRSLNLSIIKSGDIMKIGEFCFGVNESVNLSQEGYIPQDVWEKIQQEEEGRRQTISNGTNGRNNPTITNE</sequence>
<keyword evidence="1" id="KW-0238">DNA-binding</keyword>
<dbReference type="Proteomes" id="UP000887577">
    <property type="component" value="Unplaced"/>
</dbReference>
<dbReference type="Gene3D" id="2.40.50.140">
    <property type="entry name" value="Nucleic acid-binding proteins"/>
    <property type="match status" value="1"/>
</dbReference>
<feature type="compositionally biased region" description="Polar residues" evidence="2">
    <location>
        <begin position="134"/>
        <end position="151"/>
    </location>
</feature>
<dbReference type="InterPro" id="IPR051231">
    <property type="entry name" value="SOSS-B"/>
</dbReference>
<name>A0A914Y956_9BILA</name>
<dbReference type="GO" id="GO:0000724">
    <property type="term" value="P:double-strand break repair via homologous recombination"/>
    <property type="evidence" value="ECO:0007669"/>
    <property type="project" value="TreeGrafter"/>
</dbReference>
<organism evidence="4 5">
    <name type="scientific">Panagrolaimus superbus</name>
    <dbReference type="NCBI Taxonomy" id="310955"/>
    <lineage>
        <taxon>Eukaryota</taxon>
        <taxon>Metazoa</taxon>
        <taxon>Ecdysozoa</taxon>
        <taxon>Nematoda</taxon>
        <taxon>Chromadorea</taxon>
        <taxon>Rhabditida</taxon>
        <taxon>Tylenchina</taxon>
        <taxon>Panagrolaimomorpha</taxon>
        <taxon>Panagrolaimoidea</taxon>
        <taxon>Panagrolaimidae</taxon>
        <taxon>Panagrolaimus</taxon>
    </lineage>
</organism>
<protein>
    <submittedName>
        <fullName evidence="5">Single-stranded DNA-binding protein</fullName>
    </submittedName>
</protein>
<evidence type="ECO:0000313" key="5">
    <source>
        <dbReference type="WBParaSite" id="PSU_v2.g16725.t1"/>
    </source>
</evidence>
<evidence type="ECO:0000259" key="3">
    <source>
        <dbReference type="Pfam" id="PF21473"/>
    </source>
</evidence>
<keyword evidence="4" id="KW-1185">Reference proteome</keyword>
<evidence type="ECO:0000256" key="1">
    <source>
        <dbReference type="ARBA" id="ARBA00023125"/>
    </source>
</evidence>
<dbReference type="PANTHER" id="PTHR13356:SF0">
    <property type="entry name" value="SOSS COMPLEX SUBUNIT B HOMOLOG"/>
    <property type="match status" value="1"/>
</dbReference>
<evidence type="ECO:0000313" key="4">
    <source>
        <dbReference type="Proteomes" id="UP000887577"/>
    </source>
</evidence>
<dbReference type="InterPro" id="IPR012340">
    <property type="entry name" value="NA-bd_OB-fold"/>
</dbReference>
<dbReference type="GO" id="GO:0010212">
    <property type="term" value="P:response to ionizing radiation"/>
    <property type="evidence" value="ECO:0007669"/>
    <property type="project" value="TreeGrafter"/>
</dbReference>
<evidence type="ECO:0000256" key="2">
    <source>
        <dbReference type="SAM" id="MobiDB-lite"/>
    </source>
</evidence>
<dbReference type="WBParaSite" id="PSU_v2.g16725.t1">
    <property type="protein sequence ID" value="PSU_v2.g16725.t1"/>
    <property type="gene ID" value="PSU_v2.g16725"/>
</dbReference>
<accession>A0A914Y956</accession>
<dbReference type="AlphaFoldDB" id="A0A914Y956"/>
<proteinExistence type="predicted"/>
<reference evidence="5" key="1">
    <citation type="submission" date="2022-11" db="UniProtKB">
        <authorList>
            <consortium name="WormBaseParasite"/>
        </authorList>
    </citation>
    <scope>IDENTIFICATION</scope>
</reference>
<feature type="region of interest" description="Disordered" evidence="2">
    <location>
        <begin position="129"/>
        <end position="151"/>
    </location>
</feature>
<dbReference type="GO" id="GO:0003677">
    <property type="term" value="F:DNA binding"/>
    <property type="evidence" value="ECO:0007669"/>
    <property type="project" value="UniProtKB-KW"/>
</dbReference>
<feature type="domain" description="Single-stranded DNA binding protein Ssb-like OB fold" evidence="3">
    <location>
        <begin position="32"/>
        <end position="95"/>
    </location>
</feature>